<evidence type="ECO:0000256" key="2">
    <source>
        <dbReference type="ARBA" id="ARBA00022692"/>
    </source>
</evidence>
<name>A0A183I949_9BILA</name>
<dbReference type="AlphaFoldDB" id="A0A183I949"/>
<feature type="transmembrane region" description="Helical" evidence="5">
    <location>
        <begin position="6"/>
        <end position="26"/>
    </location>
</feature>
<evidence type="ECO:0000256" key="3">
    <source>
        <dbReference type="ARBA" id="ARBA00022989"/>
    </source>
</evidence>
<keyword evidence="8" id="KW-1185">Reference proteome</keyword>
<dbReference type="Proteomes" id="UP000270296">
    <property type="component" value="Unassembled WGS sequence"/>
</dbReference>
<feature type="domain" description="ABC transporter" evidence="6">
    <location>
        <begin position="101"/>
        <end position="311"/>
    </location>
</feature>
<dbReference type="GO" id="GO:0042626">
    <property type="term" value="F:ATPase-coupled transmembrane transporter activity"/>
    <property type="evidence" value="ECO:0007669"/>
    <property type="project" value="TreeGrafter"/>
</dbReference>
<dbReference type="InterPro" id="IPR036640">
    <property type="entry name" value="ABC1_TM_sf"/>
</dbReference>
<evidence type="ECO:0000313" key="8">
    <source>
        <dbReference type="Proteomes" id="UP000270296"/>
    </source>
</evidence>
<organism evidence="9">
    <name type="scientific">Soboliphyme baturini</name>
    <dbReference type="NCBI Taxonomy" id="241478"/>
    <lineage>
        <taxon>Eukaryota</taxon>
        <taxon>Metazoa</taxon>
        <taxon>Ecdysozoa</taxon>
        <taxon>Nematoda</taxon>
        <taxon>Enoplea</taxon>
        <taxon>Dorylaimia</taxon>
        <taxon>Dioctophymatida</taxon>
        <taxon>Dioctophymatoidea</taxon>
        <taxon>Soboliphymatidae</taxon>
        <taxon>Soboliphyme</taxon>
    </lineage>
</organism>
<evidence type="ECO:0000259" key="6">
    <source>
        <dbReference type="PROSITE" id="PS50893"/>
    </source>
</evidence>
<feature type="transmembrane region" description="Helical" evidence="5">
    <location>
        <begin position="38"/>
        <end position="58"/>
    </location>
</feature>
<evidence type="ECO:0000256" key="5">
    <source>
        <dbReference type="SAM" id="Phobius"/>
    </source>
</evidence>
<keyword evidence="4 5" id="KW-0472">Membrane</keyword>
<dbReference type="InterPro" id="IPR017871">
    <property type="entry name" value="ABC_transporter-like_CS"/>
</dbReference>
<reference evidence="7 8" key="2">
    <citation type="submission" date="2018-11" db="EMBL/GenBank/DDBJ databases">
        <authorList>
            <consortium name="Pathogen Informatics"/>
        </authorList>
    </citation>
    <scope>NUCLEOTIDE SEQUENCE [LARGE SCALE GENOMIC DNA]</scope>
</reference>
<dbReference type="PANTHER" id="PTHR24222:SF76">
    <property type="entry name" value="MYCOBACTIN IMPORT ATP-BINDING_PERMEASE PROTEIN IRTB"/>
    <property type="match status" value="1"/>
</dbReference>
<dbReference type="InterPro" id="IPR027417">
    <property type="entry name" value="P-loop_NTPase"/>
</dbReference>
<dbReference type="Pfam" id="PF00005">
    <property type="entry name" value="ABC_tran"/>
    <property type="match status" value="1"/>
</dbReference>
<dbReference type="SUPFAM" id="SSF52540">
    <property type="entry name" value="P-loop containing nucleoside triphosphate hydrolases"/>
    <property type="match status" value="1"/>
</dbReference>
<keyword evidence="2 5" id="KW-0812">Transmembrane</keyword>
<dbReference type="InterPro" id="IPR003439">
    <property type="entry name" value="ABC_transporter-like_ATP-bd"/>
</dbReference>
<evidence type="ECO:0000256" key="4">
    <source>
        <dbReference type="ARBA" id="ARBA00023136"/>
    </source>
</evidence>
<reference evidence="9" key="1">
    <citation type="submission" date="2016-06" db="UniProtKB">
        <authorList>
            <consortium name="WormBaseParasite"/>
        </authorList>
    </citation>
    <scope>IDENTIFICATION</scope>
</reference>
<keyword evidence="3 5" id="KW-1133">Transmembrane helix</keyword>
<comment type="subcellular location">
    <subcellularLocation>
        <location evidence="1">Membrane</location>
        <topology evidence="1">Multi-pass membrane protein</topology>
    </subcellularLocation>
</comment>
<dbReference type="Gene3D" id="1.20.1560.10">
    <property type="entry name" value="ABC transporter type 1, transmembrane domain"/>
    <property type="match status" value="1"/>
</dbReference>
<dbReference type="PANTHER" id="PTHR24222">
    <property type="entry name" value="ABC TRANSPORTER B FAMILY"/>
    <property type="match status" value="1"/>
</dbReference>
<dbReference type="WBParaSite" id="SBAD_0000015401-mRNA-1">
    <property type="protein sequence ID" value="SBAD_0000015401-mRNA-1"/>
    <property type="gene ID" value="SBAD_0000015401"/>
</dbReference>
<evidence type="ECO:0000313" key="9">
    <source>
        <dbReference type="WBParaSite" id="SBAD_0000015401-mRNA-1"/>
    </source>
</evidence>
<protein>
    <submittedName>
        <fullName evidence="9">ABC transporter domain-containing protein</fullName>
    </submittedName>
</protein>
<dbReference type="GO" id="GO:0016887">
    <property type="term" value="F:ATP hydrolysis activity"/>
    <property type="evidence" value="ECO:0007669"/>
    <property type="project" value="InterPro"/>
</dbReference>
<accession>A0A183I949</accession>
<sequence>MGYKRNLVIGCMFGAVHVSLFAMYGSKLINADPLFDRGTIFTVFFAVMTGSMSLGSALPQYSCIAVALGTAKSIFDIIDTKSLIDSTDCKGLTPSKICGKLEFHDVCFSYPSRKTIKVLKCLNFSVLPGQTVALVGPIPIRLRSNVEIIIDGFDLRSLQVRSLRTLIGIVSQEPVLFDGSIEENIRLGNQDATTDEIIEASKVANVYAFINNLPQVRGLHFVVRHLGVLSRQSAIFKQFATRVGQQGVQLSGGQKQRIAIARALVRNPKILLLDEATSALDTQSEEIVQDALNRAQQGRTTIIVAHRLSTIKD</sequence>
<dbReference type="PROSITE" id="PS00211">
    <property type="entry name" value="ABC_TRANSPORTER_1"/>
    <property type="match status" value="1"/>
</dbReference>
<evidence type="ECO:0000256" key="1">
    <source>
        <dbReference type="ARBA" id="ARBA00004141"/>
    </source>
</evidence>
<dbReference type="EMBL" id="UZAM01000231">
    <property type="protein sequence ID" value="VDO80065.1"/>
    <property type="molecule type" value="Genomic_DNA"/>
</dbReference>
<dbReference type="InterPro" id="IPR039421">
    <property type="entry name" value="Type_1_exporter"/>
</dbReference>
<dbReference type="OrthoDB" id="6500128at2759"/>
<dbReference type="PROSITE" id="PS50893">
    <property type="entry name" value="ABC_TRANSPORTER_2"/>
    <property type="match status" value="1"/>
</dbReference>
<dbReference type="Gene3D" id="3.40.50.300">
    <property type="entry name" value="P-loop containing nucleotide triphosphate hydrolases"/>
    <property type="match status" value="1"/>
</dbReference>
<gene>
    <name evidence="7" type="ORF">SBAD_LOCUS143</name>
</gene>
<proteinExistence type="predicted"/>
<dbReference type="GO" id="GO:0005524">
    <property type="term" value="F:ATP binding"/>
    <property type="evidence" value="ECO:0007669"/>
    <property type="project" value="InterPro"/>
</dbReference>
<evidence type="ECO:0000313" key="7">
    <source>
        <dbReference type="EMBL" id="VDO80065.1"/>
    </source>
</evidence>
<dbReference type="GO" id="GO:0005886">
    <property type="term" value="C:plasma membrane"/>
    <property type="evidence" value="ECO:0007669"/>
    <property type="project" value="TreeGrafter"/>
</dbReference>